<dbReference type="EMBL" id="FXTI01000003">
    <property type="protein sequence ID" value="SMO57795.1"/>
    <property type="molecule type" value="Genomic_DNA"/>
</dbReference>
<accession>A0A521CEJ0</accession>
<name>A0A521CEJ0_9BACL</name>
<feature type="domain" description="DUF4158" evidence="1">
    <location>
        <begin position="6"/>
        <end position="81"/>
    </location>
</feature>
<reference evidence="2 3" key="1">
    <citation type="submission" date="2017-05" db="EMBL/GenBank/DDBJ databases">
        <authorList>
            <person name="Varghese N."/>
            <person name="Submissions S."/>
        </authorList>
    </citation>
    <scope>NUCLEOTIDE SEQUENCE [LARGE SCALE GENOMIC DNA]</scope>
    <source>
        <strain evidence="2 3">DSM 45474</strain>
    </source>
</reference>
<evidence type="ECO:0000313" key="3">
    <source>
        <dbReference type="Proteomes" id="UP000315636"/>
    </source>
</evidence>
<dbReference type="AlphaFoldDB" id="A0A521CEJ0"/>
<sequence>MKNYWDPEALIEQFTILPKEQMWIEEKRLDNRLGFAVLFKVFQQEARFPANPKEVPMGVVRFLAKQLKVPIATWDQYLGRKGQEPAIARRSVAILDFGMGLFKMKRKSSNGCSLRFGITPRTKRRYKPLYMRNIGGVKWNHPRMVNSDA</sequence>
<evidence type="ECO:0000259" key="1">
    <source>
        <dbReference type="Pfam" id="PF13700"/>
    </source>
</evidence>
<keyword evidence="3" id="KW-1185">Reference proteome</keyword>
<protein>
    <recommendedName>
        <fullName evidence="1">DUF4158 domain-containing protein</fullName>
    </recommendedName>
</protein>
<dbReference type="Proteomes" id="UP000315636">
    <property type="component" value="Unassembled WGS sequence"/>
</dbReference>
<dbReference type="Pfam" id="PF13700">
    <property type="entry name" value="DUF4158"/>
    <property type="match status" value="1"/>
</dbReference>
<evidence type="ECO:0000313" key="2">
    <source>
        <dbReference type="EMBL" id="SMO57795.1"/>
    </source>
</evidence>
<dbReference type="InterPro" id="IPR025296">
    <property type="entry name" value="DUF4158"/>
</dbReference>
<gene>
    <name evidence="2" type="ORF">SAMN06264849_103309</name>
</gene>
<organism evidence="2 3">
    <name type="scientific">Melghirimyces algeriensis</name>
    <dbReference type="NCBI Taxonomy" id="910412"/>
    <lineage>
        <taxon>Bacteria</taxon>
        <taxon>Bacillati</taxon>
        <taxon>Bacillota</taxon>
        <taxon>Bacilli</taxon>
        <taxon>Bacillales</taxon>
        <taxon>Thermoactinomycetaceae</taxon>
        <taxon>Melghirimyces</taxon>
    </lineage>
</organism>
<proteinExistence type="predicted"/>